<accession>A0A178IP87</accession>
<keyword evidence="2" id="KW-1185">Reference proteome</keyword>
<dbReference type="Proteomes" id="UP000078486">
    <property type="component" value="Unassembled WGS sequence"/>
</dbReference>
<protein>
    <submittedName>
        <fullName evidence="1">Uncharacterized protein</fullName>
    </submittedName>
</protein>
<sequence>MRNQIKSLSREQIDTLALNIATVWFTNLDGKLEFDCELNSDHMAAVTDILTGSGIYPDI</sequence>
<dbReference type="AlphaFoldDB" id="A0A178IP87"/>
<evidence type="ECO:0000313" key="2">
    <source>
        <dbReference type="Proteomes" id="UP000078486"/>
    </source>
</evidence>
<organism evidence="1 2">
    <name type="scientific">Termitidicoccus mucosus</name>
    <dbReference type="NCBI Taxonomy" id="1184151"/>
    <lineage>
        <taxon>Bacteria</taxon>
        <taxon>Pseudomonadati</taxon>
        <taxon>Verrucomicrobiota</taxon>
        <taxon>Opitutia</taxon>
        <taxon>Opitutales</taxon>
        <taxon>Opitutaceae</taxon>
        <taxon>Termitidicoccus</taxon>
    </lineage>
</organism>
<reference evidence="1 2" key="1">
    <citation type="submission" date="2016-01" db="EMBL/GenBank/DDBJ databases">
        <title>High potential of lignocellulose degradation of a new Verrucomicrobia species.</title>
        <authorList>
            <person name="Wang Y."/>
            <person name="Shi Y."/>
            <person name="Qiu Z."/>
            <person name="Liu S."/>
            <person name="Yang H."/>
        </authorList>
    </citation>
    <scope>NUCLEOTIDE SEQUENCE [LARGE SCALE GENOMIC DNA]</scope>
    <source>
        <strain evidence="1 2">TSB47</strain>
    </source>
</reference>
<comment type="caution">
    <text evidence="1">The sequence shown here is derived from an EMBL/GenBank/DDBJ whole genome shotgun (WGS) entry which is preliminary data.</text>
</comment>
<dbReference type="EMBL" id="LRRQ01000016">
    <property type="protein sequence ID" value="OAM91683.1"/>
    <property type="molecule type" value="Genomic_DNA"/>
</dbReference>
<evidence type="ECO:0000313" key="1">
    <source>
        <dbReference type="EMBL" id="OAM91683.1"/>
    </source>
</evidence>
<name>A0A178IP87_9BACT</name>
<proteinExistence type="predicted"/>
<gene>
    <name evidence="1" type="ORF">AW736_01780</name>
</gene>